<dbReference type="Gene3D" id="1.25.40.20">
    <property type="entry name" value="Ankyrin repeat-containing domain"/>
    <property type="match status" value="2"/>
</dbReference>
<dbReference type="GO" id="GO:0034702">
    <property type="term" value="C:monoatomic ion channel complex"/>
    <property type="evidence" value="ECO:0007669"/>
    <property type="project" value="UniProtKB-KW"/>
</dbReference>
<dbReference type="Pfam" id="PF12796">
    <property type="entry name" value="Ank_2"/>
    <property type="match status" value="2"/>
</dbReference>
<dbReference type="SUPFAM" id="SSF48403">
    <property type="entry name" value="Ankyrin repeat"/>
    <property type="match status" value="1"/>
</dbReference>
<dbReference type="PROSITE" id="PS51490">
    <property type="entry name" value="KHA"/>
    <property type="match status" value="1"/>
</dbReference>
<proteinExistence type="inferred from homology"/>
<dbReference type="Proteomes" id="UP000077202">
    <property type="component" value="Unassembled WGS sequence"/>
</dbReference>
<feature type="repeat" description="ANK" evidence="13">
    <location>
        <begin position="572"/>
        <end position="604"/>
    </location>
</feature>
<comment type="similarity">
    <text evidence="2">Belongs to the potassium channel family. Plant (TC 1.A.1.4) subfamily.</text>
</comment>
<dbReference type="AlphaFoldDB" id="A0A176W1M3"/>
<dbReference type="Gene3D" id="1.10.287.70">
    <property type="match status" value="1"/>
</dbReference>
<keyword evidence="4" id="KW-0633">Potassium transport</keyword>
<feature type="domain" description="KHA" evidence="17">
    <location>
        <begin position="845"/>
        <end position="930"/>
    </location>
</feature>
<evidence type="ECO:0000256" key="1">
    <source>
        <dbReference type="ARBA" id="ARBA00004141"/>
    </source>
</evidence>
<keyword evidence="8" id="KW-0630">Potassium</keyword>
<dbReference type="EMBL" id="LVLJ01002190">
    <property type="protein sequence ID" value="OAE26342.1"/>
    <property type="molecule type" value="Genomic_DNA"/>
</dbReference>
<keyword evidence="11 15" id="KW-0472">Membrane</keyword>
<evidence type="ECO:0000256" key="9">
    <source>
        <dbReference type="ARBA" id="ARBA00022989"/>
    </source>
</evidence>
<comment type="subcellular location">
    <subcellularLocation>
        <location evidence="1">Membrane</location>
        <topology evidence="1">Multi-pass membrane protein</topology>
    </subcellularLocation>
</comment>
<keyword evidence="12" id="KW-0407">Ion channel</keyword>
<evidence type="ECO:0000256" key="4">
    <source>
        <dbReference type="ARBA" id="ARBA00022538"/>
    </source>
</evidence>
<feature type="domain" description="Cyclic nucleotide-binding" evidence="16">
    <location>
        <begin position="362"/>
        <end position="482"/>
    </location>
</feature>
<dbReference type="Gene3D" id="1.10.287.630">
    <property type="entry name" value="Helix hairpin bin"/>
    <property type="match status" value="1"/>
</dbReference>
<name>A0A176W1M3_MARPO</name>
<dbReference type="Pfam" id="PF00520">
    <property type="entry name" value="Ion_trans"/>
    <property type="match status" value="1"/>
</dbReference>
<dbReference type="Pfam" id="PF11834">
    <property type="entry name" value="KHA"/>
    <property type="match status" value="1"/>
</dbReference>
<dbReference type="InterPro" id="IPR014710">
    <property type="entry name" value="RmlC-like_jellyroll"/>
</dbReference>
<dbReference type="InterPro" id="IPR002110">
    <property type="entry name" value="Ankyrin_rpt"/>
</dbReference>
<evidence type="ECO:0000256" key="3">
    <source>
        <dbReference type="ARBA" id="ARBA00022448"/>
    </source>
</evidence>
<dbReference type="PANTHER" id="PTHR45743:SF3">
    <property type="entry name" value="POTASSIUM CHANNEL SKOR"/>
    <property type="match status" value="1"/>
</dbReference>
<evidence type="ECO:0000256" key="6">
    <source>
        <dbReference type="ARBA" id="ARBA00022826"/>
    </source>
</evidence>
<feature type="region of interest" description="Disordered" evidence="14">
    <location>
        <begin position="717"/>
        <end position="781"/>
    </location>
</feature>
<keyword evidence="13" id="KW-0040">ANK repeat</keyword>
<evidence type="ECO:0000259" key="16">
    <source>
        <dbReference type="PROSITE" id="PS50042"/>
    </source>
</evidence>
<dbReference type="SUPFAM" id="SSF81324">
    <property type="entry name" value="Voltage-gated potassium channels"/>
    <property type="match status" value="1"/>
</dbReference>
<dbReference type="InterPro" id="IPR005821">
    <property type="entry name" value="Ion_trans_dom"/>
</dbReference>
<keyword evidence="6" id="KW-0631">Potassium channel</keyword>
<evidence type="ECO:0000256" key="15">
    <source>
        <dbReference type="SAM" id="Phobius"/>
    </source>
</evidence>
<dbReference type="InterPro" id="IPR000595">
    <property type="entry name" value="cNMP-bd_dom"/>
</dbReference>
<evidence type="ECO:0000313" key="19">
    <source>
        <dbReference type="Proteomes" id="UP000077202"/>
    </source>
</evidence>
<protein>
    <submittedName>
        <fullName evidence="18">Uncharacterized protein</fullName>
    </submittedName>
</protein>
<feature type="transmembrane region" description="Helical" evidence="15">
    <location>
        <begin position="233"/>
        <end position="250"/>
    </location>
</feature>
<dbReference type="InterPro" id="IPR045319">
    <property type="entry name" value="KAT/AKT"/>
</dbReference>
<evidence type="ECO:0000256" key="11">
    <source>
        <dbReference type="ARBA" id="ARBA00023136"/>
    </source>
</evidence>
<dbReference type="InterPro" id="IPR018490">
    <property type="entry name" value="cNMP-bd_dom_sf"/>
</dbReference>
<dbReference type="PROSITE" id="PS50297">
    <property type="entry name" value="ANK_REP_REGION"/>
    <property type="match status" value="3"/>
</dbReference>
<gene>
    <name evidence="18" type="ORF">AXG93_4324s1080</name>
</gene>
<dbReference type="SUPFAM" id="SSF51206">
    <property type="entry name" value="cAMP-binding domain-like"/>
    <property type="match status" value="1"/>
</dbReference>
<dbReference type="PRINTS" id="PR01415">
    <property type="entry name" value="ANKYRIN"/>
</dbReference>
<dbReference type="SMART" id="SM00100">
    <property type="entry name" value="cNMP"/>
    <property type="match status" value="1"/>
</dbReference>
<evidence type="ECO:0000256" key="12">
    <source>
        <dbReference type="ARBA" id="ARBA00023303"/>
    </source>
</evidence>
<organism evidence="18 19">
    <name type="scientific">Marchantia polymorpha subsp. ruderalis</name>
    <dbReference type="NCBI Taxonomy" id="1480154"/>
    <lineage>
        <taxon>Eukaryota</taxon>
        <taxon>Viridiplantae</taxon>
        <taxon>Streptophyta</taxon>
        <taxon>Embryophyta</taxon>
        <taxon>Marchantiophyta</taxon>
        <taxon>Marchantiopsida</taxon>
        <taxon>Marchantiidae</taxon>
        <taxon>Marchantiales</taxon>
        <taxon>Marchantiaceae</taxon>
        <taxon>Marchantia</taxon>
    </lineage>
</organism>
<evidence type="ECO:0000256" key="8">
    <source>
        <dbReference type="ARBA" id="ARBA00022958"/>
    </source>
</evidence>
<feature type="compositionally biased region" description="Polar residues" evidence="14">
    <location>
        <begin position="759"/>
        <end position="775"/>
    </location>
</feature>
<dbReference type="PROSITE" id="PS50042">
    <property type="entry name" value="CNMP_BINDING_3"/>
    <property type="match status" value="1"/>
</dbReference>
<keyword evidence="10" id="KW-0406">Ion transport</keyword>
<dbReference type="InterPro" id="IPR021789">
    <property type="entry name" value="KHA_dom"/>
</dbReference>
<evidence type="ECO:0000256" key="10">
    <source>
        <dbReference type="ARBA" id="ARBA00023065"/>
    </source>
</evidence>
<evidence type="ECO:0000259" key="17">
    <source>
        <dbReference type="PROSITE" id="PS51490"/>
    </source>
</evidence>
<dbReference type="PROSITE" id="PS50088">
    <property type="entry name" value="ANK_REPEAT"/>
    <property type="match status" value="3"/>
</dbReference>
<dbReference type="GO" id="GO:0005249">
    <property type="term" value="F:voltage-gated potassium channel activity"/>
    <property type="evidence" value="ECO:0007669"/>
    <property type="project" value="InterPro"/>
</dbReference>
<feature type="transmembrane region" description="Helical" evidence="15">
    <location>
        <begin position="262"/>
        <end position="286"/>
    </location>
</feature>
<comment type="caution">
    <text evidence="18">The sequence shown here is derived from an EMBL/GenBank/DDBJ whole genome shotgun (WGS) entry which is preliminary data.</text>
</comment>
<keyword evidence="5 15" id="KW-0812">Transmembrane</keyword>
<feature type="transmembrane region" description="Helical" evidence="15">
    <location>
        <begin position="172"/>
        <end position="198"/>
    </location>
</feature>
<feature type="repeat" description="ANK" evidence="13">
    <location>
        <begin position="539"/>
        <end position="571"/>
    </location>
</feature>
<keyword evidence="9 15" id="KW-1133">Transmembrane helix</keyword>
<evidence type="ECO:0000256" key="14">
    <source>
        <dbReference type="SAM" id="MobiDB-lite"/>
    </source>
</evidence>
<evidence type="ECO:0000256" key="2">
    <source>
        <dbReference type="ARBA" id="ARBA00007929"/>
    </source>
</evidence>
<dbReference type="FunFam" id="2.60.120.10:FF:000074">
    <property type="entry name" value="Potassium channel KAT2"/>
    <property type="match status" value="1"/>
</dbReference>
<dbReference type="InterPro" id="IPR036770">
    <property type="entry name" value="Ankyrin_rpt-contain_sf"/>
</dbReference>
<keyword evidence="19" id="KW-1185">Reference proteome</keyword>
<evidence type="ECO:0000256" key="7">
    <source>
        <dbReference type="ARBA" id="ARBA00022882"/>
    </source>
</evidence>
<evidence type="ECO:0000256" key="5">
    <source>
        <dbReference type="ARBA" id="ARBA00022692"/>
    </source>
</evidence>
<reference evidence="18" key="1">
    <citation type="submission" date="2016-03" db="EMBL/GenBank/DDBJ databases">
        <title>Mechanisms controlling the formation of the plant cell surface in tip-growing cells are functionally conserved among land plants.</title>
        <authorList>
            <person name="Honkanen S."/>
            <person name="Jones V.A."/>
            <person name="Morieri G."/>
            <person name="Champion C."/>
            <person name="Hetherington A.J."/>
            <person name="Kelly S."/>
            <person name="Saint-Marcoux D."/>
            <person name="Proust H."/>
            <person name="Prescott H."/>
            <person name="Dolan L."/>
        </authorList>
    </citation>
    <scope>NUCLEOTIDE SEQUENCE [LARGE SCALE GENOMIC DNA]</scope>
    <source>
        <tissue evidence="18">Whole gametophyte</tissue>
    </source>
</reference>
<dbReference type="Gene3D" id="2.60.120.10">
    <property type="entry name" value="Jelly Rolls"/>
    <property type="match status" value="1"/>
</dbReference>
<feature type="repeat" description="ANK" evidence="13">
    <location>
        <begin position="636"/>
        <end position="668"/>
    </location>
</feature>
<keyword evidence="3" id="KW-0813">Transport</keyword>
<keyword evidence="7" id="KW-0851">Voltage-gated channel</keyword>
<accession>A0A176W1M3</accession>
<dbReference type="CDD" id="cd00038">
    <property type="entry name" value="CAP_ED"/>
    <property type="match status" value="1"/>
</dbReference>
<sequence>MVSAKRNKDQNEYELQGFDDDMDASVGKRLRKFVKEFSLNKISKLRSLERLPLGNYYILPDSRNIALLAYYFCEMRLSIPEIHGLDIIIKFFLAYNDSETYKLVVDHRSIAKRYIKSDFILDVLGCFPWDTIYKGLGRREEVRYLVWVRLYRVRKVNEFFGKMEKDIRISYFGIRIVKLLAVEFYCTHTAACIFYYLATTLPPSKEEYTWIGSLQLGGYSYENFRAIDIGKRYVTSLYWAILTMATVGYGDIHAVNAREMIFVMIFVSFDMILGAYLIGNMTALIVKGSSTERFRDKMTSLIKFMNRNGLPKELRQQMKKHVRLQFETGTMSEDSVVDYLPMTIRSKVSQTLYSSIVEQVPLFAGCSTEFISEIVAKVIEEHFLPGEVVIQQGGASDQFYIVAHGILEEVLVAEDGSEEVVAQLDAESICGEVGVLCNIPQPFTVRVVELCRLLRLDKNSFTHIVQIYFNDGRKLINNLLEWKDTDARVGQLAAEITFLVAKQQAELALMVNNAAFQGDIAQLKQLVKAGAVTARADYDGRTPLHLAASKGYDAVVHFLIREGVDLNAIDKFGCTPLLEAVKGGHDRTIAILLDHGAELHLKESGSFLCQTVMTGNNELLRRLIEAGVSISATDYDKRTALHLAAAEGAFQVAKMLIDSEADVFAQDRWGRTPLDEAVLHNRTSIIPILKEAAVKRNLVKTISDWKSTVRTRKLTAAAKAESAESDSNGQESQKLVETKESSPRLVSSAGTSPRLARPTATSPRTIRSAESSLSIERQPASERRLERLVTLGVAGPGRRGSNLSDTSSEGLAAKYRTLPARTVGFSGQTIEQSHFARMNPLPRRRATIFPYHPWTPSKLRTLGKVEWVCSTVDELLDLAFHEFGKHGKKVLNQDGGEISSCDLIGDLDKVYVVDEDDIQNAGNPKQESKKTD</sequence>
<dbReference type="SMART" id="SM00248">
    <property type="entry name" value="ANK"/>
    <property type="match status" value="5"/>
</dbReference>
<evidence type="ECO:0000256" key="13">
    <source>
        <dbReference type="PROSITE-ProRule" id="PRU00023"/>
    </source>
</evidence>
<dbReference type="PANTHER" id="PTHR45743">
    <property type="entry name" value="POTASSIUM CHANNEL AKT1"/>
    <property type="match status" value="1"/>
</dbReference>
<evidence type="ECO:0000313" key="18">
    <source>
        <dbReference type="EMBL" id="OAE26342.1"/>
    </source>
</evidence>
<dbReference type="Pfam" id="PF00027">
    <property type="entry name" value="cNMP_binding"/>
    <property type="match status" value="1"/>
</dbReference>